<dbReference type="RefSeq" id="WP_046478479.1">
    <property type="nucleotide sequence ID" value="NZ_LN829118.1"/>
</dbReference>
<organism evidence="1 2">
    <name type="scientific">Candidatus Filomicrobium marinum</name>
    <dbReference type="NCBI Taxonomy" id="1608628"/>
    <lineage>
        <taxon>Bacteria</taxon>
        <taxon>Pseudomonadati</taxon>
        <taxon>Pseudomonadota</taxon>
        <taxon>Alphaproteobacteria</taxon>
        <taxon>Hyphomicrobiales</taxon>
        <taxon>Hyphomicrobiaceae</taxon>
        <taxon>Filomicrobium</taxon>
    </lineage>
</organism>
<dbReference type="Proteomes" id="UP000033187">
    <property type="component" value="Chromosome 1"/>
</dbReference>
<dbReference type="AlphaFoldDB" id="A0A0D6JIM1"/>
<sequence>MAEFAAALVGAVVGGSIALIGVQLQIRHQARMEDERRFRDSLERLYEVLSNAYDRATMLLQSIDAGRSLIDSREIAQFDIGLMHMIVSYYVPELKKEAAEIERGLEGMLSAWGKRDMWTDDLDAARREALFREGCEAGGRAQEAIKRAREKLGEIVPPYNRLRS</sequence>
<keyword evidence="2" id="KW-1185">Reference proteome</keyword>
<gene>
    <name evidence="1" type="ORF">YBN1229_v1_3282</name>
</gene>
<evidence type="ECO:0000313" key="1">
    <source>
        <dbReference type="EMBL" id="CPR21849.1"/>
    </source>
</evidence>
<name>A0A0D6JIM1_9HYPH</name>
<dbReference type="KEGG" id="fil:BN1229_v1_2635"/>
<dbReference type="EMBL" id="LN829119">
    <property type="protein sequence ID" value="CPR21849.1"/>
    <property type="molecule type" value="Genomic_DNA"/>
</dbReference>
<evidence type="ECO:0000313" key="2">
    <source>
        <dbReference type="Proteomes" id="UP000033187"/>
    </source>
</evidence>
<proteinExistence type="predicted"/>
<dbReference type="KEGG" id="fiy:BN1229_v1_3282"/>
<protein>
    <submittedName>
        <fullName evidence="1">Uncharacterized protein</fullName>
    </submittedName>
</protein>
<reference evidence="2" key="1">
    <citation type="submission" date="2015-02" db="EMBL/GenBank/DDBJ databases">
        <authorList>
            <person name="Chooi Y.-H."/>
        </authorList>
    </citation>
    <scope>NUCLEOTIDE SEQUENCE [LARGE SCALE GENOMIC DNA]</scope>
    <source>
        <strain evidence="2">strain Y</strain>
    </source>
</reference>
<accession>A0A0D6JIM1</accession>